<feature type="domain" description="Histidine kinase" evidence="15">
    <location>
        <begin position="249"/>
        <end position="463"/>
    </location>
</feature>
<dbReference type="InterPro" id="IPR003594">
    <property type="entry name" value="HATPase_dom"/>
</dbReference>
<evidence type="ECO:0000256" key="4">
    <source>
        <dbReference type="ARBA" id="ARBA00022519"/>
    </source>
</evidence>
<keyword evidence="7 14" id="KW-0812">Transmembrane</keyword>
<evidence type="ECO:0000256" key="14">
    <source>
        <dbReference type="RuleBase" id="RU364088"/>
    </source>
</evidence>
<dbReference type="InterPro" id="IPR036097">
    <property type="entry name" value="HisK_dim/P_sf"/>
</dbReference>
<keyword evidence="5" id="KW-0597">Phosphoprotein</keyword>
<protein>
    <recommendedName>
        <fullName evidence="14">Sensor protein</fullName>
        <ecNumber evidence="14">2.7.13.3</ecNumber>
    </recommendedName>
</protein>
<dbReference type="Pfam" id="PF00672">
    <property type="entry name" value="HAMP"/>
    <property type="match status" value="1"/>
</dbReference>
<comment type="catalytic activity">
    <reaction evidence="1 14">
        <text>ATP + protein L-histidine = ADP + protein N-phospho-L-histidine.</text>
        <dbReference type="EC" id="2.7.13.3"/>
    </reaction>
</comment>
<accession>A0A656GEH1</accession>
<dbReference type="InterPro" id="IPR005467">
    <property type="entry name" value="His_kinase_dom"/>
</dbReference>
<organism evidence="17 18">
    <name type="scientific">Pseudomonas amygdali pv. mori str. 301020</name>
    <dbReference type="NCBI Taxonomy" id="629261"/>
    <lineage>
        <taxon>Bacteria</taxon>
        <taxon>Pseudomonadati</taxon>
        <taxon>Pseudomonadota</taxon>
        <taxon>Gammaproteobacteria</taxon>
        <taxon>Pseudomonadales</taxon>
        <taxon>Pseudomonadaceae</taxon>
        <taxon>Pseudomonas</taxon>
        <taxon>Pseudomonas amygdali</taxon>
    </lineage>
</organism>
<evidence type="ECO:0000256" key="3">
    <source>
        <dbReference type="ARBA" id="ARBA00022475"/>
    </source>
</evidence>
<dbReference type="PROSITE" id="PS51257">
    <property type="entry name" value="PROKAR_LIPOPROTEIN"/>
    <property type="match status" value="1"/>
</dbReference>
<dbReference type="AlphaFoldDB" id="A0A656GEH1"/>
<reference evidence="17 18" key="1">
    <citation type="journal article" date="2011" name="PLoS Pathog.">
        <title>Dynamic evolution of pathogenicity revealed by sequencing and comparative genomics of 19 Pseudomonas syringae isolates.</title>
        <authorList>
            <person name="Baltrus D.A."/>
            <person name="Nishimura M.T."/>
            <person name="Romanchuk A."/>
            <person name="Chang J.H."/>
            <person name="Mukhtar M.S."/>
            <person name="Cherkis K."/>
            <person name="Roach J."/>
            <person name="Grant S.R."/>
            <person name="Jones C.D."/>
            <person name="Dangl J.L."/>
        </authorList>
    </citation>
    <scope>NUCLEOTIDE SEQUENCE [LARGE SCALE GENOMIC DNA]</scope>
    <source>
        <strain evidence="17 18">301020</strain>
    </source>
</reference>
<evidence type="ECO:0000256" key="13">
    <source>
        <dbReference type="ARBA" id="ARBA00023136"/>
    </source>
</evidence>
<dbReference type="PRINTS" id="PR00344">
    <property type="entry name" value="BCTRLSENSOR"/>
</dbReference>
<dbReference type="GO" id="GO:0000155">
    <property type="term" value="F:phosphorelay sensor kinase activity"/>
    <property type="evidence" value="ECO:0007669"/>
    <property type="project" value="InterPro"/>
</dbReference>
<evidence type="ECO:0000256" key="11">
    <source>
        <dbReference type="ARBA" id="ARBA00022989"/>
    </source>
</evidence>
<keyword evidence="11 14" id="KW-1133">Transmembrane helix</keyword>
<dbReference type="EC" id="2.7.13.3" evidence="14"/>
<dbReference type="SUPFAM" id="SSF158472">
    <property type="entry name" value="HAMP domain-like"/>
    <property type="match status" value="1"/>
</dbReference>
<dbReference type="EMBL" id="AEAG01000857">
    <property type="protein sequence ID" value="EGH24047.1"/>
    <property type="molecule type" value="Genomic_DNA"/>
</dbReference>
<feature type="transmembrane region" description="Helical" evidence="14">
    <location>
        <begin position="169"/>
        <end position="187"/>
    </location>
</feature>
<dbReference type="Pfam" id="PF00512">
    <property type="entry name" value="HisKA"/>
    <property type="match status" value="1"/>
</dbReference>
<dbReference type="GO" id="GO:0005886">
    <property type="term" value="C:plasma membrane"/>
    <property type="evidence" value="ECO:0007669"/>
    <property type="project" value="UniProtKB-SubCell"/>
</dbReference>
<keyword evidence="9 14" id="KW-0418">Kinase</keyword>
<name>A0A656GEH1_PSEA0</name>
<evidence type="ECO:0000256" key="10">
    <source>
        <dbReference type="ARBA" id="ARBA00022840"/>
    </source>
</evidence>
<keyword evidence="12 14" id="KW-0902">Two-component regulatory system</keyword>
<dbReference type="SMART" id="SM00388">
    <property type="entry name" value="HisKA"/>
    <property type="match status" value="1"/>
</dbReference>
<evidence type="ECO:0000256" key="6">
    <source>
        <dbReference type="ARBA" id="ARBA00022679"/>
    </source>
</evidence>
<evidence type="ECO:0000256" key="1">
    <source>
        <dbReference type="ARBA" id="ARBA00000085"/>
    </source>
</evidence>
<dbReference type="SMART" id="SM00304">
    <property type="entry name" value="HAMP"/>
    <property type="match status" value="1"/>
</dbReference>
<dbReference type="Gene3D" id="6.10.340.10">
    <property type="match status" value="1"/>
</dbReference>
<dbReference type="InterPro" id="IPR003661">
    <property type="entry name" value="HisK_dim/P_dom"/>
</dbReference>
<comment type="caution">
    <text evidence="17">The sequence shown here is derived from an EMBL/GenBank/DDBJ whole genome shotgun (WGS) entry which is preliminary data.</text>
</comment>
<evidence type="ECO:0000256" key="7">
    <source>
        <dbReference type="ARBA" id="ARBA00022692"/>
    </source>
</evidence>
<feature type="domain" description="HAMP" evidence="16">
    <location>
        <begin position="188"/>
        <end position="241"/>
    </location>
</feature>
<evidence type="ECO:0000259" key="16">
    <source>
        <dbReference type="PROSITE" id="PS50885"/>
    </source>
</evidence>
<keyword evidence="6 14" id="KW-0808">Transferase</keyword>
<dbReference type="FunFam" id="3.30.565.10:FF:000006">
    <property type="entry name" value="Sensor histidine kinase WalK"/>
    <property type="match status" value="1"/>
</dbReference>
<dbReference type="InterPro" id="IPR050428">
    <property type="entry name" value="TCS_sensor_his_kinase"/>
</dbReference>
<evidence type="ECO:0000256" key="12">
    <source>
        <dbReference type="ARBA" id="ARBA00023012"/>
    </source>
</evidence>
<evidence type="ECO:0000313" key="18">
    <source>
        <dbReference type="Proteomes" id="UP000003465"/>
    </source>
</evidence>
<evidence type="ECO:0000256" key="5">
    <source>
        <dbReference type="ARBA" id="ARBA00022553"/>
    </source>
</evidence>
<gene>
    <name evidence="17" type="ORF">PSYMO_22298</name>
</gene>
<proteinExistence type="predicted"/>
<comment type="function">
    <text evidence="14">Member of a two-component regulatory system.</text>
</comment>
<evidence type="ECO:0000259" key="15">
    <source>
        <dbReference type="PROSITE" id="PS50109"/>
    </source>
</evidence>
<keyword evidence="3 14" id="KW-1003">Cell membrane</keyword>
<dbReference type="InterPro" id="IPR004358">
    <property type="entry name" value="Sig_transdc_His_kin-like_C"/>
</dbReference>
<evidence type="ECO:0000256" key="9">
    <source>
        <dbReference type="ARBA" id="ARBA00022777"/>
    </source>
</evidence>
<keyword evidence="10 14" id="KW-0067">ATP-binding</keyword>
<dbReference type="Gene3D" id="1.10.287.130">
    <property type="match status" value="1"/>
</dbReference>
<dbReference type="SUPFAM" id="SSF47384">
    <property type="entry name" value="Homodimeric domain of signal transducing histidine kinase"/>
    <property type="match status" value="1"/>
</dbReference>
<comment type="subcellular location">
    <subcellularLocation>
        <location evidence="2 14">Cell inner membrane</location>
    </subcellularLocation>
</comment>
<dbReference type="SMART" id="SM00387">
    <property type="entry name" value="HATPase_c"/>
    <property type="match status" value="1"/>
</dbReference>
<dbReference type="GO" id="GO:0005524">
    <property type="term" value="F:ATP binding"/>
    <property type="evidence" value="ECO:0007669"/>
    <property type="project" value="UniProtKB-KW"/>
</dbReference>
<dbReference type="CDD" id="cd06225">
    <property type="entry name" value="HAMP"/>
    <property type="match status" value="1"/>
</dbReference>
<dbReference type="InterPro" id="IPR003660">
    <property type="entry name" value="HAMP_dom"/>
</dbReference>
<evidence type="ECO:0000256" key="8">
    <source>
        <dbReference type="ARBA" id="ARBA00022741"/>
    </source>
</evidence>
<evidence type="ECO:0000313" key="17">
    <source>
        <dbReference type="EMBL" id="EGH24047.1"/>
    </source>
</evidence>
<dbReference type="PANTHER" id="PTHR45436">
    <property type="entry name" value="SENSOR HISTIDINE KINASE YKOH"/>
    <property type="match status" value="1"/>
</dbReference>
<dbReference type="PROSITE" id="PS50109">
    <property type="entry name" value="HIS_KIN"/>
    <property type="match status" value="1"/>
</dbReference>
<dbReference type="InterPro" id="IPR036890">
    <property type="entry name" value="HATPase_C_sf"/>
</dbReference>
<sequence length="463" mass="51650">MKPTRLSTRLGLTVTALIACLVLVMEMLAYAAISRQLDLRAEDSLNEKFAQIEHSMSEGFLGIEDIVQYPHTLRDQIIGHDSYSLMVLDAGNPRQQLMMVGNEEGRNLPVPEADHIPQGFQELQSVHGHKILMGYREIHLKTGQDILVRLSMDRESDSTLLHAYLKSTFLILPLILLLVGFVAWWVVRRGLRPLGAFRKVTALISARDLSHRMKVKGLPDELRDLAHAVNFMLHRLDGDVQQLAQFSDDLAHELRSPMNNLMGKAQVTLSRPRPSEEYKQALESCTEELERMSRMISQMLFLASVSQPAAPLPVEVIDLREKADKVAELFSSSAEERDITLQVQGNAKATGDRLMIQRAISNLLSNAIRHGLSGSVITITLATHADEVSLAVRNAGDGIDAEHLPRLFDRFYRVHVSRARQQGGTGLGLAIVRSIMSLHEGQVTVESEPGHFTTFSLIFPKLV</sequence>
<dbReference type="NCBIfam" id="TIGR01386">
    <property type="entry name" value="cztS_silS_copS"/>
    <property type="match status" value="1"/>
</dbReference>
<dbReference type="SUPFAM" id="SSF55874">
    <property type="entry name" value="ATPase domain of HSP90 chaperone/DNA topoisomerase II/histidine kinase"/>
    <property type="match status" value="1"/>
</dbReference>
<dbReference type="Proteomes" id="UP000003465">
    <property type="component" value="Unassembled WGS sequence"/>
</dbReference>
<dbReference type="PANTHER" id="PTHR45436:SF3">
    <property type="entry name" value="SENSOR HISTIDINE KINASE HPRS"/>
    <property type="match status" value="1"/>
</dbReference>
<keyword evidence="13 14" id="KW-0472">Membrane</keyword>
<dbReference type="InterPro" id="IPR006290">
    <property type="entry name" value="CztS_silS_copS"/>
</dbReference>
<dbReference type="CDD" id="cd00082">
    <property type="entry name" value="HisKA"/>
    <property type="match status" value="1"/>
</dbReference>
<dbReference type="Gene3D" id="3.30.565.10">
    <property type="entry name" value="Histidine kinase-like ATPase, C-terminal domain"/>
    <property type="match status" value="1"/>
</dbReference>
<dbReference type="PROSITE" id="PS50885">
    <property type="entry name" value="HAMP"/>
    <property type="match status" value="1"/>
</dbReference>
<evidence type="ECO:0000256" key="2">
    <source>
        <dbReference type="ARBA" id="ARBA00004533"/>
    </source>
</evidence>
<keyword evidence="4 14" id="KW-0997">Cell inner membrane</keyword>
<keyword evidence="8 14" id="KW-0547">Nucleotide-binding</keyword>
<dbReference type="Pfam" id="PF02518">
    <property type="entry name" value="HATPase_c"/>
    <property type="match status" value="1"/>
</dbReference>